<comment type="caution">
    <text evidence="1">The sequence shown here is derived from an EMBL/GenBank/DDBJ whole genome shotgun (WGS) entry which is preliminary data.</text>
</comment>
<proteinExistence type="predicted"/>
<keyword evidence="2" id="KW-1185">Reference proteome</keyword>
<evidence type="ECO:0000313" key="1">
    <source>
        <dbReference type="EMBL" id="GAA1943398.1"/>
    </source>
</evidence>
<name>A0ABN2Q458_9MICO</name>
<protein>
    <submittedName>
        <fullName evidence="1">Uncharacterized protein</fullName>
    </submittedName>
</protein>
<accession>A0ABN2Q458</accession>
<evidence type="ECO:0000313" key="2">
    <source>
        <dbReference type="Proteomes" id="UP001499933"/>
    </source>
</evidence>
<dbReference type="EMBL" id="BAAAOG010000001">
    <property type="protein sequence ID" value="GAA1943398.1"/>
    <property type="molecule type" value="Genomic_DNA"/>
</dbReference>
<organism evidence="1 2">
    <name type="scientific">Microbacterium deminutum</name>
    <dbReference type="NCBI Taxonomy" id="344164"/>
    <lineage>
        <taxon>Bacteria</taxon>
        <taxon>Bacillati</taxon>
        <taxon>Actinomycetota</taxon>
        <taxon>Actinomycetes</taxon>
        <taxon>Micrococcales</taxon>
        <taxon>Microbacteriaceae</taxon>
        <taxon>Microbacterium</taxon>
    </lineage>
</organism>
<gene>
    <name evidence="1" type="ORF">GCM10009776_01410</name>
</gene>
<reference evidence="1 2" key="1">
    <citation type="journal article" date="2019" name="Int. J. Syst. Evol. Microbiol.">
        <title>The Global Catalogue of Microorganisms (GCM) 10K type strain sequencing project: providing services to taxonomists for standard genome sequencing and annotation.</title>
        <authorList>
            <consortium name="The Broad Institute Genomics Platform"/>
            <consortium name="The Broad Institute Genome Sequencing Center for Infectious Disease"/>
            <person name="Wu L."/>
            <person name="Ma J."/>
        </authorList>
    </citation>
    <scope>NUCLEOTIDE SEQUENCE [LARGE SCALE GENOMIC DNA]</scope>
    <source>
        <strain evidence="1 2">JCM 14901</strain>
    </source>
</reference>
<dbReference type="Proteomes" id="UP001499933">
    <property type="component" value="Unassembled WGS sequence"/>
</dbReference>
<sequence>MAAVVGSHERIGIEIGKRADAARGVGVHGGRGKGVGHGCSFIIDARLGSPFDGREPTTLSKAEVASGQIDRGRLSWPRLSMSDPKRG</sequence>